<dbReference type="InterPro" id="IPR015330">
    <property type="entry name" value="DNA_primase/pol_bifunc_N"/>
</dbReference>
<reference evidence="3 4" key="1">
    <citation type="journal article" date="2020" name="Microb. Ecol.">
        <title>Ecogenomics of the Marine Benthic Filamentous Cyanobacterium Adonisia.</title>
        <authorList>
            <person name="Walter J.M."/>
            <person name="Coutinho F.H."/>
            <person name="Leomil L."/>
            <person name="Hargreaves P.I."/>
            <person name="Campeao M.E."/>
            <person name="Vieira V.V."/>
            <person name="Silva B.S."/>
            <person name="Fistarol G.O."/>
            <person name="Salomon P.S."/>
            <person name="Sawabe T."/>
            <person name="Mino S."/>
            <person name="Hosokawa M."/>
            <person name="Miyashita H."/>
            <person name="Maruyama F."/>
            <person name="van Verk M.C."/>
            <person name="Dutilh B.E."/>
            <person name="Thompson C.C."/>
            <person name="Thompson F.L."/>
        </authorList>
    </citation>
    <scope>NUCLEOTIDE SEQUENCE [LARGE SCALE GENOMIC DNA]</scope>
    <source>
        <strain evidence="3 4">CCMR0082</strain>
    </source>
</reference>
<dbReference type="InterPro" id="IPR027417">
    <property type="entry name" value="P-loop_NTPase"/>
</dbReference>
<name>A0A6M0RZ84_9CYAN</name>
<gene>
    <name evidence="3" type="ORF">D0962_01780</name>
</gene>
<comment type="caution">
    <text evidence="3">The sequence shown here is derived from an EMBL/GenBank/DDBJ whole genome shotgun (WGS) entry which is preliminary data.</text>
</comment>
<dbReference type="Pfam" id="PF13481">
    <property type="entry name" value="AAA_25"/>
    <property type="match status" value="1"/>
</dbReference>
<dbReference type="Gene3D" id="3.40.50.300">
    <property type="entry name" value="P-loop containing nucleotide triphosphate hydrolases"/>
    <property type="match status" value="1"/>
</dbReference>
<dbReference type="RefSeq" id="WP_163659350.1">
    <property type="nucleotide sequence ID" value="NZ_QZCE01000001.1"/>
</dbReference>
<accession>A0A6M0RZ84</accession>
<feature type="region of interest" description="Disordered" evidence="1">
    <location>
        <begin position="369"/>
        <end position="389"/>
    </location>
</feature>
<evidence type="ECO:0000259" key="2">
    <source>
        <dbReference type="Pfam" id="PF09250"/>
    </source>
</evidence>
<feature type="domain" description="DNA primase/polymerase bifunctional N-terminal" evidence="2">
    <location>
        <begin position="26"/>
        <end position="216"/>
    </location>
</feature>
<dbReference type="SUPFAM" id="SSF52540">
    <property type="entry name" value="P-loop containing nucleoside triphosphate hydrolases"/>
    <property type="match status" value="1"/>
</dbReference>
<evidence type="ECO:0000256" key="1">
    <source>
        <dbReference type="SAM" id="MobiDB-lite"/>
    </source>
</evidence>
<organism evidence="3 4">
    <name type="scientific">Adonisia turfae CCMR0082</name>
    <dbReference type="NCBI Taxonomy" id="2304604"/>
    <lineage>
        <taxon>Bacteria</taxon>
        <taxon>Bacillati</taxon>
        <taxon>Cyanobacteriota</taxon>
        <taxon>Adonisia</taxon>
        <taxon>Adonisia turfae</taxon>
    </lineage>
</organism>
<sequence>MTNTATKVVDFGIATIIKEVQRLPKEWALIPVGGKKAPLYSGWQQSGFKAGDFEKAATSNVFEGAICKADKPDAFTLPSKWVRAAGVLCGEPSGGLLFLDHDGLTADAKILELSGCETIKQALPRTPVVKSGRLNRYQAIYKIGKDFWPGIETKKFGTKFETKVDENGEEKQVPVEMLELRWTGAQSVVVGTHPETDGYYWHYHPEETPIADAPMWIIEAMLTDGNSTDTPQNWPDFDKSFSLPCDQRPPLLVACSKKTRDAIESHKYSEGRNDTGAAIARDLLGTAKYLDSVGQQYDGDPRAIFFGWCDDVGLTQDQPKGQPKTIWKSAEKNRPSPSLNPDMIEGCIKAWAWKNKPVQGELNLASAPVTAPDKASVPDHSEAPETPDYDDVLDVVDQLEESEPDESRLHWELSNFAYEQGLKARGFNADYLLKQARARRDRLGVLELEDTHDIMEANPERRWVVGGLLPANSVAIIGAPGGIGKTVLLYDIAKAIATGHSWSGLPTVHGKVLIVQVDEPKTDTSDKLHEACFDAVPKGAITWCRRWRFTQTRQLFQIINKLKPNLVIIDSITAAHAGTDTDMISSKAGDCVYKLRDFAETADWGVSFWLVHHVNKGAVVGLRDSSTFKDNASEIQLLAKPKDGDWPKDFYCLNIEKSRAGLQGEYMIERDTLNYGWKFMGLKDAPASVETISNYLGKYPNRRFSPKELGQEIGIETDAAGTCLEILRRMCSVKSERKTYIDKKDGKMRAFRLYYANPDAKQMGGIPPPKAKAVEPEPKPQELPLEDKNLKWVG</sequence>
<feature type="region of interest" description="Disordered" evidence="1">
    <location>
        <begin position="317"/>
        <end position="339"/>
    </location>
</feature>
<feature type="compositionally biased region" description="Basic and acidic residues" evidence="1">
    <location>
        <begin position="772"/>
        <end position="794"/>
    </location>
</feature>
<dbReference type="Pfam" id="PF09250">
    <property type="entry name" value="Prim-Pol"/>
    <property type="match status" value="1"/>
</dbReference>
<feature type="region of interest" description="Disordered" evidence="1">
    <location>
        <begin position="760"/>
        <end position="794"/>
    </location>
</feature>
<dbReference type="Proteomes" id="UP000473574">
    <property type="component" value="Unassembled WGS sequence"/>
</dbReference>
<evidence type="ECO:0000313" key="3">
    <source>
        <dbReference type="EMBL" id="NEZ61515.1"/>
    </source>
</evidence>
<evidence type="ECO:0000313" key="4">
    <source>
        <dbReference type="Proteomes" id="UP000473574"/>
    </source>
</evidence>
<protein>
    <recommendedName>
        <fullName evidence="2">DNA primase/polymerase bifunctional N-terminal domain-containing protein</fullName>
    </recommendedName>
</protein>
<dbReference type="AlphaFoldDB" id="A0A6M0RZ84"/>
<dbReference type="EMBL" id="QZCE01000001">
    <property type="protein sequence ID" value="NEZ61515.1"/>
    <property type="molecule type" value="Genomic_DNA"/>
</dbReference>
<proteinExistence type="predicted"/>